<organism evidence="8 9">
    <name type="scientific">Lutibacter oricola</name>
    <dbReference type="NCBI Taxonomy" id="762486"/>
    <lineage>
        <taxon>Bacteria</taxon>
        <taxon>Pseudomonadati</taxon>
        <taxon>Bacteroidota</taxon>
        <taxon>Flavobacteriia</taxon>
        <taxon>Flavobacteriales</taxon>
        <taxon>Flavobacteriaceae</taxon>
        <taxon>Lutibacter</taxon>
    </lineage>
</organism>
<dbReference type="GO" id="GO:0008483">
    <property type="term" value="F:transaminase activity"/>
    <property type="evidence" value="ECO:0007669"/>
    <property type="project" value="InterPro"/>
</dbReference>
<dbReference type="InterPro" id="IPR015422">
    <property type="entry name" value="PyrdxlP-dep_Trfase_small"/>
</dbReference>
<accession>A0A1H3C3X4</accession>
<dbReference type="EMBL" id="FNNJ01000006">
    <property type="protein sequence ID" value="SDX48334.1"/>
    <property type="molecule type" value="Genomic_DNA"/>
</dbReference>
<evidence type="ECO:0000256" key="5">
    <source>
        <dbReference type="ARBA" id="ARBA00023235"/>
    </source>
</evidence>
<comment type="catalytic activity">
    <reaction evidence="7">
        <text>(S)-4-amino-5-oxopentanoate = 5-aminolevulinate</text>
        <dbReference type="Rhea" id="RHEA:14265"/>
        <dbReference type="ChEBI" id="CHEBI:57501"/>
        <dbReference type="ChEBI" id="CHEBI:356416"/>
        <dbReference type="EC" id="5.4.3.8"/>
    </reaction>
</comment>
<dbReference type="InterPro" id="IPR015421">
    <property type="entry name" value="PyrdxlP-dep_Trfase_major"/>
</dbReference>
<dbReference type="FunFam" id="3.40.640.10:FF:000021">
    <property type="entry name" value="Glutamate-1-semialdehyde 2,1-aminomutase"/>
    <property type="match status" value="1"/>
</dbReference>
<dbReference type="Pfam" id="PF00202">
    <property type="entry name" value="Aminotran_3"/>
    <property type="match status" value="1"/>
</dbReference>
<evidence type="ECO:0000256" key="7">
    <source>
        <dbReference type="HAMAP-Rule" id="MF_00375"/>
    </source>
</evidence>
<dbReference type="NCBIfam" id="NF000818">
    <property type="entry name" value="PRK00062.1"/>
    <property type="match status" value="1"/>
</dbReference>
<evidence type="ECO:0000256" key="3">
    <source>
        <dbReference type="ARBA" id="ARBA00008981"/>
    </source>
</evidence>
<dbReference type="GO" id="GO:0042286">
    <property type="term" value="F:glutamate-1-semialdehyde 2,1-aminomutase activity"/>
    <property type="evidence" value="ECO:0007669"/>
    <property type="project" value="UniProtKB-UniRule"/>
</dbReference>
<keyword evidence="5 7" id="KW-0413">Isomerase</keyword>
<sequence>MVTERSRSDYPFEIDFDSAQSPNTKIKMKLEKSLELYTKGKKHLVGAVNSPVRAFKSVGGVPIFIDHAKGSKIVDVDGNEYIDFVLSYGPMILGHRNRVVEKTIEKYLKKGYTFGASTKGEIIMAELVCDAFPGMDKVRFVNSGTEAVLSAIRLARAYTGHNKIIKFSGCYHGHSDALLVAAGSGLATLSLPGSKGVPDEAVKNTLIAEFNNIKSVENHIRKGGVAAVIIEPIAGNMGVIKPDAKFIKQLRELTKDNDVLLIADEVMTGFRSQFGGAQELLGFEADITCLGKVVGGGFPVGAYGARNEIMEMVAPLGGMYQAGTLSGNPIAMACGIATLKELKKQNPYKDFEKTAAFLEREMKSAAKENGIDLQVNRFGSMINPFFTKEKVVDFKSAQTSDTEKFKVFFWKMMEHGVFLPPSQFESWFLATAMTKRDIYKVRSAIKIAMKAVADKYN</sequence>
<dbReference type="CDD" id="cd00610">
    <property type="entry name" value="OAT_like"/>
    <property type="match status" value="1"/>
</dbReference>
<keyword evidence="7" id="KW-0963">Cytoplasm</keyword>
<dbReference type="GO" id="GO:0030170">
    <property type="term" value="F:pyridoxal phosphate binding"/>
    <property type="evidence" value="ECO:0007669"/>
    <property type="project" value="InterPro"/>
</dbReference>
<evidence type="ECO:0000256" key="4">
    <source>
        <dbReference type="ARBA" id="ARBA00022898"/>
    </source>
</evidence>
<dbReference type="Gene3D" id="3.40.640.10">
    <property type="entry name" value="Type I PLP-dependent aspartate aminotransferase-like (Major domain)"/>
    <property type="match status" value="1"/>
</dbReference>
<protein>
    <recommendedName>
        <fullName evidence="7">Glutamate-1-semialdehyde 2,1-aminomutase</fullName>
        <shortName evidence="7">GSA</shortName>
        <ecNumber evidence="7">5.4.3.8</ecNumber>
    </recommendedName>
    <alternativeName>
        <fullName evidence="7">Glutamate-1-semialdehyde aminotransferase</fullName>
        <shortName evidence="7">GSA-AT</shortName>
    </alternativeName>
</protein>
<comment type="cofactor">
    <cofactor evidence="1 7">
        <name>pyridoxal 5'-phosphate</name>
        <dbReference type="ChEBI" id="CHEBI:597326"/>
    </cofactor>
</comment>
<dbReference type="InterPro" id="IPR015424">
    <property type="entry name" value="PyrdxlP-dep_Trfase"/>
</dbReference>
<keyword evidence="4 7" id="KW-0663">Pyridoxal phosphate</keyword>
<dbReference type="GO" id="GO:0005737">
    <property type="term" value="C:cytoplasm"/>
    <property type="evidence" value="ECO:0007669"/>
    <property type="project" value="UniProtKB-SubCell"/>
</dbReference>
<keyword evidence="9" id="KW-1185">Reference proteome</keyword>
<keyword evidence="6 7" id="KW-0627">Porphyrin biosynthesis</keyword>
<evidence type="ECO:0000313" key="9">
    <source>
        <dbReference type="Proteomes" id="UP000199595"/>
    </source>
</evidence>
<dbReference type="UniPathway" id="UPA00251">
    <property type="reaction ID" value="UER00317"/>
</dbReference>
<reference evidence="9" key="1">
    <citation type="submission" date="2016-10" db="EMBL/GenBank/DDBJ databases">
        <authorList>
            <person name="Varghese N."/>
            <person name="Submissions S."/>
        </authorList>
    </citation>
    <scope>NUCLEOTIDE SEQUENCE [LARGE SCALE GENOMIC DNA]</scope>
    <source>
        <strain evidence="9">DSM 24956</strain>
    </source>
</reference>
<comment type="similarity">
    <text evidence="3 7">Belongs to the class-III pyridoxal-phosphate-dependent aminotransferase family. HemL subfamily.</text>
</comment>
<dbReference type="EC" id="5.4.3.8" evidence="7"/>
<evidence type="ECO:0000256" key="6">
    <source>
        <dbReference type="ARBA" id="ARBA00023244"/>
    </source>
</evidence>
<comment type="subcellular location">
    <subcellularLocation>
        <location evidence="7">Cytoplasm</location>
    </subcellularLocation>
</comment>
<proteinExistence type="inferred from homology"/>
<dbReference type="PANTHER" id="PTHR43713">
    <property type="entry name" value="GLUTAMATE-1-SEMIALDEHYDE 2,1-AMINOMUTASE"/>
    <property type="match status" value="1"/>
</dbReference>
<gene>
    <name evidence="7" type="primary">hemL</name>
    <name evidence="8" type="ORF">SAMN05444411_10628</name>
</gene>
<dbReference type="Proteomes" id="UP000199595">
    <property type="component" value="Unassembled WGS sequence"/>
</dbReference>
<evidence type="ECO:0000256" key="2">
    <source>
        <dbReference type="ARBA" id="ARBA00004819"/>
    </source>
</evidence>
<dbReference type="NCBIfam" id="TIGR00713">
    <property type="entry name" value="hemL"/>
    <property type="match status" value="1"/>
</dbReference>
<comment type="pathway">
    <text evidence="2">Porphyrin-containing compound metabolism; protoporphyrin-IX biosynthesis; 5-aminolevulinate from L-glutamyl-tRNA(Glu): step 2/2.</text>
</comment>
<dbReference type="SUPFAM" id="SSF53383">
    <property type="entry name" value="PLP-dependent transferases"/>
    <property type="match status" value="1"/>
</dbReference>
<dbReference type="Gene3D" id="3.90.1150.10">
    <property type="entry name" value="Aspartate Aminotransferase, domain 1"/>
    <property type="match status" value="1"/>
</dbReference>
<dbReference type="HAMAP" id="MF_00375">
    <property type="entry name" value="HemL_aminotrans_3"/>
    <property type="match status" value="1"/>
</dbReference>
<dbReference type="InterPro" id="IPR005814">
    <property type="entry name" value="Aminotrans_3"/>
</dbReference>
<name>A0A1H3C3X4_9FLAO</name>
<evidence type="ECO:0000313" key="8">
    <source>
        <dbReference type="EMBL" id="SDX48334.1"/>
    </source>
</evidence>
<dbReference type="PANTHER" id="PTHR43713:SF3">
    <property type="entry name" value="GLUTAMATE-1-SEMIALDEHYDE 2,1-AMINOMUTASE 1, CHLOROPLASTIC-RELATED"/>
    <property type="match status" value="1"/>
</dbReference>
<dbReference type="STRING" id="762486.SAMN05444411_10628"/>
<comment type="subunit">
    <text evidence="7">Homodimer.</text>
</comment>
<dbReference type="AlphaFoldDB" id="A0A1H3C3X4"/>
<dbReference type="InterPro" id="IPR004639">
    <property type="entry name" value="4pyrrol_synth_GluAld_NH2Trfase"/>
</dbReference>
<dbReference type="GO" id="GO:0006782">
    <property type="term" value="P:protoporphyrinogen IX biosynthetic process"/>
    <property type="evidence" value="ECO:0007669"/>
    <property type="project" value="UniProtKB-UniRule"/>
</dbReference>
<feature type="modified residue" description="N6-(pyridoxal phosphate)lysine" evidence="7">
    <location>
        <position position="292"/>
    </location>
</feature>
<evidence type="ECO:0000256" key="1">
    <source>
        <dbReference type="ARBA" id="ARBA00001933"/>
    </source>
</evidence>